<comment type="caution">
    <text evidence="5">The sequence shown here is derived from an EMBL/GenBank/DDBJ whole genome shotgun (WGS) entry which is preliminary data.</text>
</comment>
<evidence type="ECO:0000256" key="2">
    <source>
        <dbReference type="ARBA" id="ARBA00022428"/>
    </source>
</evidence>
<evidence type="ECO:0000313" key="5">
    <source>
        <dbReference type="EMBL" id="TWF42569.1"/>
    </source>
</evidence>
<evidence type="ECO:0000313" key="6">
    <source>
        <dbReference type="Proteomes" id="UP000320811"/>
    </source>
</evidence>
<evidence type="ECO:0000256" key="3">
    <source>
        <dbReference type="ARBA" id="ARBA00023239"/>
    </source>
</evidence>
<reference evidence="5 6" key="1">
    <citation type="submission" date="2019-06" db="EMBL/GenBank/DDBJ databases">
        <title>Sorghum-associated microbial communities from plants grown in Nebraska, USA.</title>
        <authorList>
            <person name="Schachtman D."/>
        </authorList>
    </citation>
    <scope>NUCLEOTIDE SEQUENCE [LARGE SCALE GENOMIC DNA]</scope>
    <source>
        <strain evidence="5 6">1209</strain>
    </source>
</reference>
<dbReference type="Proteomes" id="UP000320811">
    <property type="component" value="Unassembled WGS sequence"/>
</dbReference>
<name>A0A561PWS3_9BACT</name>
<dbReference type="Gene3D" id="3.40.190.10">
    <property type="entry name" value="Periplasmic binding protein-like II"/>
    <property type="match status" value="2"/>
</dbReference>
<organism evidence="5 6">
    <name type="scientific">Chitinophaga polysaccharea</name>
    <dbReference type="NCBI Taxonomy" id="1293035"/>
    <lineage>
        <taxon>Bacteria</taxon>
        <taxon>Pseudomonadati</taxon>
        <taxon>Bacteroidota</taxon>
        <taxon>Chitinophagia</taxon>
        <taxon>Chitinophagales</taxon>
        <taxon>Chitinophagaceae</taxon>
        <taxon>Chitinophaga</taxon>
    </lineage>
</organism>
<dbReference type="Pfam" id="PF02621">
    <property type="entry name" value="VitK2_biosynth"/>
    <property type="match status" value="1"/>
</dbReference>
<evidence type="ECO:0000256" key="1">
    <source>
        <dbReference type="ARBA" id="ARBA00004863"/>
    </source>
</evidence>
<dbReference type="EMBL" id="VIWO01000002">
    <property type="protein sequence ID" value="TWF42569.1"/>
    <property type="molecule type" value="Genomic_DNA"/>
</dbReference>
<dbReference type="EC" id="4.2.1.151" evidence="4"/>
<dbReference type="InterPro" id="IPR030868">
    <property type="entry name" value="MqnA"/>
</dbReference>
<keyword evidence="6" id="KW-1185">Reference proteome</keyword>
<comment type="similarity">
    <text evidence="4">Belongs to the MqnA/MqnD family. MqnA subfamily.</text>
</comment>
<dbReference type="GO" id="GO:0009234">
    <property type="term" value="P:menaquinone biosynthetic process"/>
    <property type="evidence" value="ECO:0007669"/>
    <property type="project" value="UniProtKB-UniRule"/>
</dbReference>
<dbReference type="CDD" id="cd13634">
    <property type="entry name" value="PBP2_Sco4506"/>
    <property type="match status" value="1"/>
</dbReference>
<comment type="pathway">
    <text evidence="1 4">Quinol/quinone metabolism; menaquinone biosynthesis.</text>
</comment>
<dbReference type="UniPathway" id="UPA00079"/>
<dbReference type="GO" id="GO:0016836">
    <property type="term" value="F:hydro-lyase activity"/>
    <property type="evidence" value="ECO:0007669"/>
    <property type="project" value="UniProtKB-UniRule"/>
</dbReference>
<dbReference type="SUPFAM" id="SSF53850">
    <property type="entry name" value="Periplasmic binding protein-like II"/>
    <property type="match status" value="1"/>
</dbReference>
<dbReference type="AlphaFoldDB" id="A0A561PWS3"/>
<accession>A0A561PWS3</accession>
<keyword evidence="3 4" id="KW-0456">Lyase</keyword>
<sequence length="268" mass="30399">MELVNRDLITFAASKLLKLERKVKVAAVSYLNTKPLLYGFRNHPVMEMMELSMDYPAKIAQQLIDGEVDVALVPVAIIPELKEYHIIADYCIGAEGPVASVCLYSDVPLNEIKRIYLDYQSRSSVALLQVLVREYWKLDVEFVDTDGDYQSLIKGTDAGLVIGDRALAQRKVSPYIYDLAENWVRFTSLPFVFAAWISNKQLPAEFIKEFNNATSLGIKNIPAVVAENPYDIYDLATYYIHNISYPLTPAKKQGMQRFLGYLLQEQKA</sequence>
<dbReference type="PANTHER" id="PTHR37690">
    <property type="entry name" value="CHORISMATE DEHYDRATASE"/>
    <property type="match status" value="1"/>
</dbReference>
<dbReference type="InterPro" id="IPR003773">
    <property type="entry name" value="Menaquinone_biosynth"/>
</dbReference>
<dbReference type="HAMAP" id="MF_00995">
    <property type="entry name" value="MqnA"/>
    <property type="match status" value="1"/>
</dbReference>
<dbReference type="PANTHER" id="PTHR37690:SF1">
    <property type="entry name" value="CHORISMATE DEHYDRATASE"/>
    <property type="match status" value="1"/>
</dbReference>
<proteinExistence type="inferred from homology"/>
<comment type="catalytic activity">
    <reaction evidence="4">
        <text>chorismate = 3-[(1-carboxyvinyl)-oxy]benzoate + H2O</text>
        <dbReference type="Rhea" id="RHEA:40051"/>
        <dbReference type="ChEBI" id="CHEBI:15377"/>
        <dbReference type="ChEBI" id="CHEBI:29748"/>
        <dbReference type="ChEBI" id="CHEBI:76981"/>
        <dbReference type="EC" id="4.2.1.151"/>
    </reaction>
</comment>
<evidence type="ECO:0000256" key="4">
    <source>
        <dbReference type="HAMAP-Rule" id="MF_00995"/>
    </source>
</evidence>
<protein>
    <recommendedName>
        <fullName evidence="4">Chorismate dehydratase</fullName>
        <ecNumber evidence="4">4.2.1.151</ecNumber>
    </recommendedName>
    <alternativeName>
        <fullName evidence="4">Menaquinone biosynthetic enzyme MqnA</fullName>
    </alternativeName>
</protein>
<keyword evidence="2 4" id="KW-0474">Menaquinone biosynthesis</keyword>
<gene>
    <name evidence="4" type="primary">mqnA</name>
    <name evidence="5" type="ORF">FHW36_102329</name>
</gene>
<comment type="function">
    <text evidence="4">Catalyzes the dehydration of chorismate into 3-[(1-carboxyvinyl)oxy]benzoate, a step in the biosynthesis of menaquinone (MK, vitamin K2).</text>
</comment>